<dbReference type="Proteomes" id="UP000256845">
    <property type="component" value="Unassembled WGS sequence"/>
</dbReference>
<name>A0A3D9H5R6_9PROT</name>
<evidence type="ECO:0000256" key="1">
    <source>
        <dbReference type="SAM" id="MobiDB-lite"/>
    </source>
</evidence>
<gene>
    <name evidence="3" type="ORF">DFP90_11368</name>
</gene>
<evidence type="ECO:0000256" key="2">
    <source>
        <dbReference type="SAM" id="SignalP"/>
    </source>
</evidence>
<protein>
    <submittedName>
        <fullName evidence="3">Uncharacterized protein</fullName>
    </submittedName>
</protein>
<accession>A0A3D9H5R6</accession>
<dbReference type="EMBL" id="QRDW01000013">
    <property type="protein sequence ID" value="RED44863.1"/>
    <property type="molecule type" value="Genomic_DNA"/>
</dbReference>
<proteinExistence type="predicted"/>
<sequence length="276" mass="28500">MIWMNSLGAFLGITFLAGSALAQGADMPATSGASLDCGQASINYEKQGDLTKDEITAQMDAALFDSLNRYDACQEDFSKPEEPQDTAQDSTQDSSGNTAGEEASDAEGQQAASESAEAKGKNSSDAQGMEGSAAEQAANAVKNVASTPSSDMAGTETSDRSEEADPSAMEDSQQAASGGQGNHTVPSVAGDMAGTEQMPTVTVGNTTDGGSGDGEGAGQRQKVLANGKIPDDIPSADNDSVLEAQIRKAAEAETDPVVQKRLWNEYRKYKGLPQVN</sequence>
<feature type="signal peptide" evidence="2">
    <location>
        <begin position="1"/>
        <end position="22"/>
    </location>
</feature>
<keyword evidence="4" id="KW-1185">Reference proteome</keyword>
<feature type="compositionally biased region" description="Gly residues" evidence="1">
    <location>
        <begin position="207"/>
        <end position="217"/>
    </location>
</feature>
<reference evidence="3 4" key="1">
    <citation type="submission" date="2018-07" db="EMBL/GenBank/DDBJ databases">
        <title>Genomic Encyclopedia of Type Strains, Phase III (KMG-III): the genomes of soil and plant-associated and newly described type strains.</title>
        <authorList>
            <person name="Whitman W."/>
        </authorList>
    </citation>
    <scope>NUCLEOTIDE SEQUENCE [LARGE SCALE GENOMIC DNA]</scope>
    <source>
        <strain evidence="3 4">CECT 8488</strain>
    </source>
</reference>
<feature type="region of interest" description="Disordered" evidence="1">
    <location>
        <begin position="76"/>
        <end position="237"/>
    </location>
</feature>
<evidence type="ECO:0000313" key="3">
    <source>
        <dbReference type="EMBL" id="RED44863.1"/>
    </source>
</evidence>
<feature type="compositionally biased region" description="Polar residues" evidence="1">
    <location>
        <begin position="85"/>
        <end position="98"/>
    </location>
</feature>
<keyword evidence="2" id="KW-0732">Signal</keyword>
<comment type="caution">
    <text evidence="3">The sequence shown here is derived from an EMBL/GenBank/DDBJ whole genome shotgun (WGS) entry which is preliminary data.</text>
</comment>
<organism evidence="3 4">
    <name type="scientific">Aestuariispira insulae</name>
    <dbReference type="NCBI Taxonomy" id="1461337"/>
    <lineage>
        <taxon>Bacteria</taxon>
        <taxon>Pseudomonadati</taxon>
        <taxon>Pseudomonadota</taxon>
        <taxon>Alphaproteobacteria</taxon>
        <taxon>Rhodospirillales</taxon>
        <taxon>Kiloniellaceae</taxon>
        <taxon>Aestuariispira</taxon>
    </lineage>
</organism>
<feature type="compositionally biased region" description="Polar residues" evidence="1">
    <location>
        <begin position="144"/>
        <end position="156"/>
    </location>
</feature>
<feature type="compositionally biased region" description="Low complexity" evidence="1">
    <location>
        <begin position="106"/>
        <end position="115"/>
    </location>
</feature>
<feature type="chain" id="PRO_5017826251" evidence="2">
    <location>
        <begin position="23"/>
        <end position="276"/>
    </location>
</feature>
<feature type="compositionally biased region" description="Polar residues" evidence="1">
    <location>
        <begin position="170"/>
        <end position="185"/>
    </location>
</feature>
<evidence type="ECO:0000313" key="4">
    <source>
        <dbReference type="Proteomes" id="UP000256845"/>
    </source>
</evidence>
<dbReference type="AlphaFoldDB" id="A0A3D9H5R6"/>